<evidence type="ECO:0000256" key="5">
    <source>
        <dbReference type="ARBA" id="ARBA00023136"/>
    </source>
</evidence>
<dbReference type="GO" id="GO:0005886">
    <property type="term" value="C:plasma membrane"/>
    <property type="evidence" value="ECO:0007669"/>
    <property type="project" value="UniProtKB-SubCell"/>
</dbReference>
<evidence type="ECO:0000259" key="7">
    <source>
        <dbReference type="PROSITE" id="PS50850"/>
    </source>
</evidence>
<evidence type="ECO:0000256" key="1">
    <source>
        <dbReference type="ARBA" id="ARBA00004651"/>
    </source>
</evidence>
<comment type="subcellular location">
    <subcellularLocation>
        <location evidence="1">Cell membrane</location>
        <topology evidence="1">Multi-pass membrane protein</topology>
    </subcellularLocation>
</comment>
<protein>
    <submittedName>
        <fullName evidence="8">MFS family permease</fullName>
    </submittedName>
</protein>
<evidence type="ECO:0000256" key="4">
    <source>
        <dbReference type="ARBA" id="ARBA00022989"/>
    </source>
</evidence>
<feature type="transmembrane region" description="Helical" evidence="6">
    <location>
        <begin position="228"/>
        <end position="253"/>
    </location>
</feature>
<dbReference type="GeneID" id="37638643"/>
<dbReference type="InterPro" id="IPR011701">
    <property type="entry name" value="MFS"/>
</dbReference>
<feature type="transmembrane region" description="Helical" evidence="6">
    <location>
        <begin position="76"/>
        <end position="97"/>
    </location>
</feature>
<feature type="transmembrane region" description="Helical" evidence="6">
    <location>
        <begin position="173"/>
        <end position="191"/>
    </location>
</feature>
<feature type="transmembrane region" description="Helical" evidence="6">
    <location>
        <begin position="12"/>
        <end position="33"/>
    </location>
</feature>
<dbReference type="InterPro" id="IPR036259">
    <property type="entry name" value="MFS_trans_sf"/>
</dbReference>
<keyword evidence="3 6" id="KW-0812">Transmembrane</keyword>
<keyword evidence="5 6" id="KW-0472">Membrane</keyword>
<dbReference type="InterPro" id="IPR020846">
    <property type="entry name" value="MFS_dom"/>
</dbReference>
<name>A0A346PF79_9EURY</name>
<evidence type="ECO:0000256" key="2">
    <source>
        <dbReference type="ARBA" id="ARBA00022475"/>
    </source>
</evidence>
<evidence type="ECO:0000313" key="9">
    <source>
        <dbReference type="Proteomes" id="UP000258707"/>
    </source>
</evidence>
<sequence length="407" mass="41842">MSIPNAVRRLSGYDVLVLTAAIWFLAKFLRYAFPPLFGSFQESYGVSNVVLGTAFSGFMLVYAVMQFPSGALADRLGSVTVITAGALVSAIAALALIVESPFVVLVIAMLVMGAGTGAHKTVAIQLLSRAYPSRTGRALGILDTVGTFGGVVAPAAVVAVASVSFVLGAEWRAIFLAAGVLGIALAVAFWYRVPKRVPSETSTGAVSTTRIRTDGLGRYASLFRDWRFTVFALLTILFSFTYNGLVAFAPLYLTDAAGLTEAAAGVIYSALFLASLVQVVTGDLSDRVGRLPIIVGTLALASIALIAFVFLTESTGPTVLGAALVAVGVGSHGFRPVRGAYLMSAIPKDVAGGGLGVVRTLLMGAGAIAPAIVGVLSDTVGFRPAFGLLAASISGATVLAVVLLLTE</sequence>
<gene>
    <name evidence="8" type="ORF">AArc1_1851</name>
</gene>
<evidence type="ECO:0000313" key="8">
    <source>
        <dbReference type="EMBL" id="AXR78174.1"/>
    </source>
</evidence>
<feature type="transmembrane region" description="Helical" evidence="6">
    <location>
        <begin position="139"/>
        <end position="167"/>
    </location>
</feature>
<dbReference type="InterPro" id="IPR050189">
    <property type="entry name" value="MFS_Efflux_Transporters"/>
</dbReference>
<feature type="transmembrane region" description="Helical" evidence="6">
    <location>
        <begin position="103"/>
        <end position="127"/>
    </location>
</feature>
<dbReference type="PROSITE" id="PS50850">
    <property type="entry name" value="MFS"/>
    <property type="match status" value="1"/>
</dbReference>
<organism evidence="8 9">
    <name type="scientific">Natrarchaeobaculum sulfurireducens</name>
    <dbReference type="NCBI Taxonomy" id="2044521"/>
    <lineage>
        <taxon>Archaea</taxon>
        <taxon>Methanobacteriati</taxon>
        <taxon>Methanobacteriota</taxon>
        <taxon>Stenosarchaea group</taxon>
        <taxon>Halobacteria</taxon>
        <taxon>Halobacteriales</taxon>
        <taxon>Natrialbaceae</taxon>
        <taxon>Natrarchaeobaculum</taxon>
    </lineage>
</organism>
<dbReference type="Pfam" id="PF07690">
    <property type="entry name" value="MFS_1"/>
    <property type="match status" value="1"/>
</dbReference>
<dbReference type="PANTHER" id="PTHR43124:SF3">
    <property type="entry name" value="CHLORAMPHENICOL EFFLUX PUMP RV0191"/>
    <property type="match status" value="1"/>
</dbReference>
<keyword evidence="4 6" id="KW-1133">Transmembrane helix</keyword>
<feature type="transmembrane region" description="Helical" evidence="6">
    <location>
        <begin position="259"/>
        <end position="279"/>
    </location>
</feature>
<dbReference type="RefSeq" id="WP_117364275.1">
    <property type="nucleotide sequence ID" value="NZ_CP024047.1"/>
</dbReference>
<feature type="domain" description="Major facilitator superfamily (MFS) profile" evidence="7">
    <location>
        <begin position="15"/>
        <end position="407"/>
    </location>
</feature>
<dbReference type="SUPFAM" id="SSF103473">
    <property type="entry name" value="MFS general substrate transporter"/>
    <property type="match status" value="1"/>
</dbReference>
<dbReference type="GO" id="GO:0022857">
    <property type="term" value="F:transmembrane transporter activity"/>
    <property type="evidence" value="ECO:0007669"/>
    <property type="project" value="InterPro"/>
</dbReference>
<dbReference type="Gene3D" id="1.20.1250.20">
    <property type="entry name" value="MFS general substrate transporter like domains"/>
    <property type="match status" value="2"/>
</dbReference>
<keyword evidence="2" id="KW-1003">Cell membrane</keyword>
<dbReference type="Proteomes" id="UP000258707">
    <property type="component" value="Chromosome"/>
</dbReference>
<evidence type="ECO:0000256" key="6">
    <source>
        <dbReference type="SAM" id="Phobius"/>
    </source>
</evidence>
<feature type="transmembrane region" description="Helical" evidence="6">
    <location>
        <begin position="45"/>
        <end position="64"/>
    </location>
</feature>
<dbReference type="EMBL" id="CP024047">
    <property type="protein sequence ID" value="AXR78174.1"/>
    <property type="molecule type" value="Genomic_DNA"/>
</dbReference>
<accession>A0A346PF79</accession>
<feature type="transmembrane region" description="Helical" evidence="6">
    <location>
        <begin position="355"/>
        <end position="373"/>
    </location>
</feature>
<dbReference type="PANTHER" id="PTHR43124">
    <property type="entry name" value="PURINE EFFLUX PUMP PBUE"/>
    <property type="match status" value="1"/>
</dbReference>
<dbReference type="KEGG" id="nan:AArc1_1851"/>
<feature type="transmembrane region" description="Helical" evidence="6">
    <location>
        <begin position="385"/>
        <end position="405"/>
    </location>
</feature>
<evidence type="ECO:0000256" key="3">
    <source>
        <dbReference type="ARBA" id="ARBA00022692"/>
    </source>
</evidence>
<feature type="transmembrane region" description="Helical" evidence="6">
    <location>
        <begin position="317"/>
        <end position="334"/>
    </location>
</feature>
<proteinExistence type="predicted"/>
<feature type="transmembrane region" description="Helical" evidence="6">
    <location>
        <begin position="291"/>
        <end position="311"/>
    </location>
</feature>
<dbReference type="AlphaFoldDB" id="A0A346PF79"/>
<reference evidence="9" key="1">
    <citation type="submission" date="2017-10" db="EMBL/GenBank/DDBJ databases">
        <title>Phenotypic and genomic properties of facultatively anaerobic sulfur-reducing natronoarchaea from hypersaline soda lakes.</title>
        <authorList>
            <person name="Sorokin D.Y."/>
            <person name="Kublanov I.V."/>
            <person name="Roman P."/>
            <person name="Sinninghe Damste J.S."/>
            <person name="Golyshin P.N."/>
            <person name="Rojo D."/>
            <person name="Ciordia S."/>
            <person name="Mena Md.C."/>
            <person name="Ferrer M."/>
            <person name="Messina E."/>
            <person name="Smedile F."/>
            <person name="La Spada G."/>
            <person name="La Cono V."/>
            <person name="Yakimov M.M."/>
        </authorList>
    </citation>
    <scope>NUCLEOTIDE SEQUENCE [LARGE SCALE GENOMIC DNA]</scope>
    <source>
        <strain evidence="9">AArc1</strain>
    </source>
</reference>